<accession>A0ABZ3IMH9</accession>
<feature type="transmembrane region" description="Helical" evidence="1">
    <location>
        <begin position="96"/>
        <end position="115"/>
    </location>
</feature>
<dbReference type="EMBL" id="CP155573">
    <property type="protein sequence ID" value="XFO66861.1"/>
    <property type="molecule type" value="Genomic_DNA"/>
</dbReference>
<feature type="transmembrane region" description="Helical" evidence="1">
    <location>
        <begin position="67"/>
        <end position="84"/>
    </location>
</feature>
<keyword evidence="3" id="KW-1185">Reference proteome</keyword>
<evidence type="ECO:0000313" key="3">
    <source>
        <dbReference type="Proteomes" id="UP000216752"/>
    </source>
</evidence>
<sequence>MELLFLLAFTLHNLEEGIWLPRWSKHAGKYYSPVSNREFHFALIVITSVGYFITFLFLLFGQTSEAFKYIFLGFVVMMSINSIFPHLLATIVLKRYAPGTLTGLLLNLPIGIAIFINSLETGMQLHLIIISGVIITVLSIAALRPLFKLGNKLIDEY</sequence>
<evidence type="ECO:0000256" key="1">
    <source>
        <dbReference type="SAM" id="Phobius"/>
    </source>
</evidence>
<gene>
    <name evidence="2" type="ORF">SPSIL_030210</name>
</gene>
<dbReference type="Proteomes" id="UP000216752">
    <property type="component" value="Chromosome"/>
</dbReference>
<feature type="transmembrane region" description="Helical" evidence="1">
    <location>
        <begin position="127"/>
        <end position="147"/>
    </location>
</feature>
<evidence type="ECO:0000313" key="2">
    <source>
        <dbReference type="EMBL" id="XFO66861.1"/>
    </source>
</evidence>
<keyword evidence="1" id="KW-0812">Transmembrane</keyword>
<protein>
    <recommendedName>
        <fullName evidence="4">HXXEE domain-containing protein</fullName>
    </recommendedName>
</protein>
<dbReference type="InterPro" id="IPR025671">
    <property type="entry name" value="HXXEE"/>
</dbReference>
<dbReference type="RefSeq" id="WP_094607103.1">
    <property type="nucleotide sequence ID" value="NZ_CP155573.1"/>
</dbReference>
<proteinExistence type="predicted"/>
<keyword evidence="1" id="KW-1133">Transmembrane helix</keyword>
<evidence type="ECO:0008006" key="4">
    <source>
        <dbReference type="Google" id="ProtNLM"/>
    </source>
</evidence>
<name>A0ABZ3IMH9_9FIRM</name>
<keyword evidence="1" id="KW-0472">Membrane</keyword>
<reference evidence="2" key="1">
    <citation type="submission" date="2024-05" db="EMBL/GenBank/DDBJ databases">
        <title>Isolation and characterization of Sporomusa carbonis sp. nov., a carboxydotrophic hydrogenogen in the genus of Sporomusa isolated from a charcoal burning pile.</title>
        <authorList>
            <person name="Boeer T."/>
            <person name="Rosenbaum F."/>
            <person name="Eysell L."/>
            <person name="Mueller V."/>
            <person name="Daniel R."/>
            <person name="Poehlein A."/>
        </authorList>
    </citation>
    <scope>NUCLEOTIDE SEQUENCE [LARGE SCALE GENOMIC DNA]</scope>
    <source>
        <strain evidence="2">DSM 10669</strain>
    </source>
</reference>
<feature type="transmembrane region" description="Helical" evidence="1">
    <location>
        <begin position="41"/>
        <end position="60"/>
    </location>
</feature>
<dbReference type="Pfam" id="PF13787">
    <property type="entry name" value="HXXEE"/>
    <property type="match status" value="1"/>
</dbReference>
<organism evidence="2 3">
    <name type="scientific">Sporomusa silvacetica DSM 10669</name>
    <dbReference type="NCBI Taxonomy" id="1123289"/>
    <lineage>
        <taxon>Bacteria</taxon>
        <taxon>Bacillati</taxon>
        <taxon>Bacillota</taxon>
        <taxon>Negativicutes</taxon>
        <taxon>Selenomonadales</taxon>
        <taxon>Sporomusaceae</taxon>
        <taxon>Sporomusa</taxon>
    </lineage>
</organism>